<comment type="caution">
    <text evidence="8">The sequence shown here is derived from an EMBL/GenBank/DDBJ whole genome shotgun (WGS) entry which is preliminary data.</text>
</comment>
<evidence type="ECO:0000256" key="6">
    <source>
        <dbReference type="SAM" id="Phobius"/>
    </source>
</evidence>
<dbReference type="InterPro" id="IPR011577">
    <property type="entry name" value="Cyt_b561_bac/Ni-Hgenase"/>
</dbReference>
<accession>A0ABW8J091</accession>
<dbReference type="Pfam" id="PF01292">
    <property type="entry name" value="Ni_hydr_CYTB"/>
    <property type="match status" value="1"/>
</dbReference>
<evidence type="ECO:0000256" key="1">
    <source>
        <dbReference type="ARBA" id="ARBA00004651"/>
    </source>
</evidence>
<proteinExistence type="predicted"/>
<feature type="transmembrane region" description="Helical" evidence="6">
    <location>
        <begin position="54"/>
        <end position="73"/>
    </location>
</feature>
<evidence type="ECO:0000256" key="3">
    <source>
        <dbReference type="ARBA" id="ARBA00022692"/>
    </source>
</evidence>
<dbReference type="EMBL" id="JADIKG010000012">
    <property type="protein sequence ID" value="MFK2874546.1"/>
    <property type="molecule type" value="Genomic_DNA"/>
</dbReference>
<feature type="transmembrane region" description="Helical" evidence="6">
    <location>
        <begin position="154"/>
        <end position="181"/>
    </location>
</feature>
<dbReference type="Proteomes" id="UP001620405">
    <property type="component" value="Unassembled WGS sequence"/>
</dbReference>
<keyword evidence="4 6" id="KW-1133">Transmembrane helix</keyword>
<keyword evidence="5 6" id="KW-0472">Membrane</keyword>
<dbReference type="SUPFAM" id="SSF81342">
    <property type="entry name" value="Transmembrane di-heme cytochromes"/>
    <property type="match status" value="1"/>
</dbReference>
<feature type="transmembrane region" description="Helical" evidence="6">
    <location>
        <begin position="118"/>
        <end position="142"/>
    </location>
</feature>
<dbReference type="RefSeq" id="WP_284402009.1">
    <property type="nucleotide sequence ID" value="NZ_BSNQ01000009.1"/>
</dbReference>
<feature type="transmembrane region" description="Helical" evidence="6">
    <location>
        <begin position="12"/>
        <end position="34"/>
    </location>
</feature>
<dbReference type="InterPro" id="IPR016174">
    <property type="entry name" value="Di-haem_cyt_TM"/>
</dbReference>
<protein>
    <submittedName>
        <fullName evidence="8">Cytochrome b/b6 domain-containing protein</fullName>
    </submittedName>
</protein>
<gene>
    <name evidence="8" type="ORF">ISP13_13460</name>
</gene>
<organism evidence="8 9">
    <name type="scientific">Dyella lipolytica</name>
    <dbReference type="NCBI Taxonomy" id="1867835"/>
    <lineage>
        <taxon>Bacteria</taxon>
        <taxon>Pseudomonadati</taxon>
        <taxon>Pseudomonadota</taxon>
        <taxon>Gammaproteobacteria</taxon>
        <taxon>Lysobacterales</taxon>
        <taxon>Rhodanobacteraceae</taxon>
        <taxon>Dyella</taxon>
    </lineage>
</organism>
<dbReference type="Gene3D" id="1.20.950.20">
    <property type="entry name" value="Transmembrane di-heme cytochromes, Chain C"/>
    <property type="match status" value="1"/>
</dbReference>
<comment type="subcellular location">
    <subcellularLocation>
        <location evidence="1">Cell membrane</location>
        <topology evidence="1">Multi-pass membrane protein</topology>
    </subcellularLocation>
</comment>
<sequence>MIRVVPSKYDPITLWLHGALAIGIVTQLSLSSVMHIPAGPGLGVRDWHREAFEIHARVGLAVAVICVLHWLWLCSPFSRPGVSSLFPWTRRDKRTLLYQEFKNLLRLQSPSTRRVSPLAGTVHGLGLLAVSGSVTGGIINYFGYFVGAPIPRWVLHWVSVSHIVFGYLLWVFVTGHVLMALQHWITDSFDRTQAAP</sequence>
<feature type="domain" description="Cytochrome b561 bacterial/Ni-hydrogenase" evidence="7">
    <location>
        <begin position="9"/>
        <end position="186"/>
    </location>
</feature>
<reference evidence="8 9" key="1">
    <citation type="submission" date="2020-10" db="EMBL/GenBank/DDBJ databases">
        <title>Phylogeny of dyella-like bacteria.</title>
        <authorList>
            <person name="Fu J."/>
        </authorList>
    </citation>
    <scope>NUCLEOTIDE SEQUENCE [LARGE SCALE GENOMIC DNA]</scope>
    <source>
        <strain evidence="8 9">DHOB07</strain>
    </source>
</reference>
<keyword evidence="2" id="KW-1003">Cell membrane</keyword>
<evidence type="ECO:0000256" key="5">
    <source>
        <dbReference type="ARBA" id="ARBA00023136"/>
    </source>
</evidence>
<keyword evidence="3 6" id="KW-0812">Transmembrane</keyword>
<evidence type="ECO:0000313" key="8">
    <source>
        <dbReference type="EMBL" id="MFK2874546.1"/>
    </source>
</evidence>
<evidence type="ECO:0000256" key="2">
    <source>
        <dbReference type="ARBA" id="ARBA00022475"/>
    </source>
</evidence>
<evidence type="ECO:0000313" key="9">
    <source>
        <dbReference type="Proteomes" id="UP001620405"/>
    </source>
</evidence>
<keyword evidence="9" id="KW-1185">Reference proteome</keyword>
<evidence type="ECO:0000259" key="7">
    <source>
        <dbReference type="Pfam" id="PF01292"/>
    </source>
</evidence>
<evidence type="ECO:0000256" key="4">
    <source>
        <dbReference type="ARBA" id="ARBA00022989"/>
    </source>
</evidence>
<name>A0ABW8J091_9GAMM</name>